<sequence>MYRFGYYDQICATVQMAACPLLGPSQLGYEPTCYARNIEVRSALVFQMATLIIDVIALFMTIIMIVHVRSKYTAVGRKEMVMVFYLYFLLVILDFLTISSIIPISSVVYPYFVAGYLGLTSALCWCLMLNGIVGFQWTEDGTAASLWTFRLSSLGIFGLMYFISIGTFKEIGSL</sequence>
<keyword evidence="2" id="KW-1185">Reference proteome</keyword>
<feature type="non-terminal residue" evidence="1">
    <location>
        <position position="174"/>
    </location>
</feature>
<comment type="caution">
    <text evidence="1">The sequence shown here is derived from an EMBL/GenBank/DDBJ whole genome shotgun (WGS) entry which is preliminary data.</text>
</comment>
<evidence type="ECO:0000313" key="2">
    <source>
        <dbReference type="Proteomes" id="UP001140234"/>
    </source>
</evidence>
<reference evidence="1" key="1">
    <citation type="submission" date="2022-07" db="EMBL/GenBank/DDBJ databases">
        <title>Phylogenomic reconstructions and comparative analyses of Kickxellomycotina fungi.</title>
        <authorList>
            <person name="Reynolds N.K."/>
            <person name="Stajich J.E."/>
            <person name="Barry K."/>
            <person name="Grigoriev I.V."/>
            <person name="Crous P."/>
            <person name="Smith M.E."/>
        </authorList>
    </citation>
    <scope>NUCLEOTIDE SEQUENCE</scope>
    <source>
        <strain evidence="1">CBS 109366</strain>
    </source>
</reference>
<dbReference type="Proteomes" id="UP001140234">
    <property type="component" value="Unassembled WGS sequence"/>
</dbReference>
<evidence type="ECO:0000313" key="1">
    <source>
        <dbReference type="EMBL" id="KAJ2770293.1"/>
    </source>
</evidence>
<accession>A0ACC1JZY3</accession>
<protein>
    <submittedName>
        <fullName evidence="1">Chitin synthase, class 7</fullName>
    </submittedName>
</protein>
<proteinExistence type="predicted"/>
<organism evidence="1 2">
    <name type="scientific">Coemansia nantahalensis</name>
    <dbReference type="NCBI Taxonomy" id="2789366"/>
    <lineage>
        <taxon>Eukaryota</taxon>
        <taxon>Fungi</taxon>
        <taxon>Fungi incertae sedis</taxon>
        <taxon>Zoopagomycota</taxon>
        <taxon>Kickxellomycotina</taxon>
        <taxon>Kickxellomycetes</taxon>
        <taxon>Kickxellales</taxon>
        <taxon>Kickxellaceae</taxon>
        <taxon>Coemansia</taxon>
    </lineage>
</organism>
<name>A0ACC1JZY3_9FUNG</name>
<dbReference type="EMBL" id="JANBUJ010000758">
    <property type="protein sequence ID" value="KAJ2770293.1"/>
    <property type="molecule type" value="Genomic_DNA"/>
</dbReference>
<gene>
    <name evidence="1" type="primary">CHS7</name>
    <name evidence="1" type="ORF">IWQ57_002728</name>
</gene>